<organism evidence="1">
    <name type="scientific">Klosneuvirus KNV1</name>
    <dbReference type="NCBI Taxonomy" id="1977640"/>
    <lineage>
        <taxon>Viruses</taxon>
        <taxon>Varidnaviria</taxon>
        <taxon>Bamfordvirae</taxon>
        <taxon>Nucleocytoviricota</taxon>
        <taxon>Megaviricetes</taxon>
        <taxon>Imitervirales</taxon>
        <taxon>Mimiviridae</taxon>
        <taxon>Klosneuvirinae</taxon>
        <taxon>Klosneuvirus</taxon>
    </lineage>
</organism>
<reference evidence="1" key="1">
    <citation type="journal article" date="2017" name="Science">
        <title>Giant viruses with an expanded complement of translation system components.</title>
        <authorList>
            <person name="Schulz F."/>
            <person name="Yutin N."/>
            <person name="Ivanova N.N."/>
            <person name="Ortega D.R."/>
            <person name="Lee T.K."/>
            <person name="Vierheilig J."/>
            <person name="Daims H."/>
            <person name="Horn M."/>
            <person name="Wagner M."/>
            <person name="Jensen G.J."/>
            <person name="Kyrpides N.C."/>
            <person name="Koonin E.V."/>
            <person name="Woyke T."/>
        </authorList>
    </citation>
    <scope>NUCLEOTIDE SEQUENCE</scope>
    <source>
        <strain evidence="1">KNV1</strain>
    </source>
</reference>
<evidence type="ECO:0000313" key="1">
    <source>
        <dbReference type="EMBL" id="ARF11358.1"/>
    </source>
</evidence>
<gene>
    <name evidence="1" type="ORF">Klosneuvirus_1_215</name>
</gene>
<dbReference type="EMBL" id="KY684108">
    <property type="protein sequence ID" value="ARF11358.1"/>
    <property type="molecule type" value="Genomic_DNA"/>
</dbReference>
<sequence>MLNTIPLRKNNNNEQHITEETIIDESIRKIEEKTNEPFEENLLPRHIGGNIFAIQEKDQNIDNKIIKDEIQNFNLDVIHNKDIHIPNMNDDKKIIVSINEELSKISVFDENNKLIGFFTIYHIIKYLGNVYDTKQQFLTDIDQEIFKQSKVLIKKLIFKLNYNKKDKYTDIIILDHTKSGFMGDVELLVKLNNLLDNYHKNKLQNDLAHVEPHNKVKIEQTVNKFVFFMINYTIKIISHISEMIKDDKKESKQVLKQQLLKYSIGLNYKLNLFVQEQLKFIHNQNKKIQESLDENIKIKKIIMERLDNGIKNIKSNNYDKQISPLKEKTKSLSASMYYEY</sequence>
<name>A0A1V0SIA0_9VIRU</name>
<proteinExistence type="predicted"/>
<accession>A0A1V0SIA0</accession>
<protein>
    <submittedName>
        <fullName evidence="1">Uncharacterized protein</fullName>
    </submittedName>
</protein>